<evidence type="ECO:0000313" key="2">
    <source>
        <dbReference type="Proteomes" id="UP001259420"/>
    </source>
</evidence>
<comment type="caution">
    <text evidence="1">The sequence shown here is derived from an EMBL/GenBank/DDBJ whole genome shotgun (WGS) entry which is preliminary data.</text>
</comment>
<reference evidence="1" key="1">
    <citation type="submission" date="2023-07" db="EMBL/GenBank/DDBJ databases">
        <title>Sorghum-associated microbial communities from plants grown in Nebraska, USA.</title>
        <authorList>
            <person name="Schachtman D."/>
        </authorList>
    </citation>
    <scope>NUCLEOTIDE SEQUENCE</scope>
    <source>
        <strain evidence="1">BE46</strain>
    </source>
</reference>
<proteinExistence type="predicted"/>
<protein>
    <submittedName>
        <fullName evidence="1">Sensor c-di-GMP phosphodiesterase-like protein</fullName>
    </submittedName>
</protein>
<organism evidence="1 2">
    <name type="scientific">Pseudomonas synxantha</name>
    <dbReference type="NCBI Taxonomy" id="47883"/>
    <lineage>
        <taxon>Bacteria</taxon>
        <taxon>Pseudomonadati</taxon>
        <taxon>Pseudomonadota</taxon>
        <taxon>Gammaproteobacteria</taxon>
        <taxon>Pseudomonadales</taxon>
        <taxon>Pseudomonadaceae</taxon>
        <taxon>Pseudomonas</taxon>
    </lineage>
</organism>
<evidence type="ECO:0000313" key="1">
    <source>
        <dbReference type="EMBL" id="MDR6609807.1"/>
    </source>
</evidence>
<name>A0ACC6JUF0_9PSED</name>
<keyword evidence="2" id="KW-1185">Reference proteome</keyword>
<gene>
    <name evidence="1" type="ORF">J2X87_004911</name>
</gene>
<sequence>MVAAYKALLGRHAVTVCAIAAAGWAAWFCAGGLAEHFIARKLNNIYVDLRAAQAEPNAQIDKVLNTLGQLDLSDQECSGKQYAQISELVKNLRFVDQAAVQLPNGKICSSYGQELTSILAGYEKRKFSVGERTYWLGSGQAASADTDFIIVSQQSVYVWANKKILLDNLKLPEDVQLDLIGPGGAVPIASTGPQPLKMQKPFHLEELVTSADKALIAFPGSRNELISVISLPLSYLPALRFKLFIALAFVFELLLYLSWLARQHYTSTAVRLRHAIKANKLGVHYQPIVNLTTGYMVGAESLSHWNANGVDVPADVFIPVAEKSDLIRELTRSVIRQVAEDYSTYLWACKDFYITVNLSARDIQDQTFPDFVSSLLATYGMPASAMIFEITERTLLDYEPAATQLRKLRACGHRIAVDDFGIGYSSLSLLDSVPFDILKIDRSFLEEDKIAAKDALWRHIANIAKTLRLKVVAEGVESQQQLPHLLSEGVLLAQGWLFSKALPIQSLARRYFECPVNIRYFGDKRASKISINDFY</sequence>
<dbReference type="EMBL" id="JAVDSD010000014">
    <property type="protein sequence ID" value="MDR6609807.1"/>
    <property type="molecule type" value="Genomic_DNA"/>
</dbReference>
<accession>A0ACC6JUF0</accession>
<dbReference type="Proteomes" id="UP001259420">
    <property type="component" value="Unassembled WGS sequence"/>
</dbReference>